<reference evidence="2 4" key="2">
    <citation type="submission" date="2018-08" db="EMBL/GenBank/DDBJ databases">
        <title>Genetic Globetrotter - A new plasmid hitch-hiking vast phylogenetic and geographic distances.</title>
        <authorList>
            <person name="Vollmers J."/>
            <person name="Petersen J."/>
        </authorList>
    </citation>
    <scope>NUCLEOTIDE SEQUENCE [LARGE SCALE GENOMIC DNA]</scope>
    <source>
        <strain evidence="2 4">DSM 26383</strain>
    </source>
</reference>
<name>A0A0T5PCF0_9RHOB</name>
<evidence type="ECO:0000313" key="2">
    <source>
        <dbReference type="EMBL" id="QEW26100.1"/>
    </source>
</evidence>
<dbReference type="KEGG" id="rid:RIdsm_01894"/>
<protein>
    <submittedName>
        <fullName evidence="1">Uncharacterized protein</fullName>
    </submittedName>
</protein>
<organism evidence="1 3">
    <name type="scientific">Roseovarius indicus</name>
    <dbReference type="NCBI Taxonomy" id="540747"/>
    <lineage>
        <taxon>Bacteria</taxon>
        <taxon>Pseudomonadati</taxon>
        <taxon>Pseudomonadota</taxon>
        <taxon>Alphaproteobacteria</taxon>
        <taxon>Rhodobacterales</taxon>
        <taxon>Roseobacteraceae</taxon>
        <taxon>Roseovarius</taxon>
    </lineage>
</organism>
<dbReference type="PATRIC" id="fig|540747.5.peg.2503"/>
<accession>A0A0T5PCF0</accession>
<dbReference type="EMBL" id="CP031598">
    <property type="protein sequence ID" value="QEW26100.1"/>
    <property type="molecule type" value="Genomic_DNA"/>
</dbReference>
<keyword evidence="3" id="KW-1185">Reference proteome</keyword>
<reference evidence="1 3" key="1">
    <citation type="submission" date="2015-04" db="EMBL/GenBank/DDBJ databases">
        <title>The draft genome sequence of Roseovarius indicus B108T.</title>
        <authorList>
            <person name="Li G."/>
            <person name="Lai Q."/>
            <person name="Shao Z."/>
            <person name="Yan P."/>
        </authorList>
    </citation>
    <scope>NUCLEOTIDE SEQUENCE [LARGE SCALE GENOMIC DNA]</scope>
    <source>
        <strain evidence="1 3">B108</strain>
    </source>
</reference>
<dbReference type="OrthoDB" id="7858789at2"/>
<dbReference type="Proteomes" id="UP000325785">
    <property type="component" value="Chromosome"/>
</dbReference>
<dbReference type="AlphaFoldDB" id="A0A0T5PCF0"/>
<dbReference type="RefSeq" id="WP_057813762.1">
    <property type="nucleotide sequence ID" value="NZ_CP031598.1"/>
</dbReference>
<dbReference type="Proteomes" id="UP000051401">
    <property type="component" value="Unassembled WGS sequence"/>
</dbReference>
<gene>
    <name evidence="2" type="ORF">RIdsm_01894</name>
    <name evidence="1" type="ORF">XM52_04645</name>
</gene>
<proteinExistence type="predicted"/>
<dbReference type="EMBL" id="LAXI01000002">
    <property type="protein sequence ID" value="KRS18967.1"/>
    <property type="molecule type" value="Genomic_DNA"/>
</dbReference>
<evidence type="ECO:0000313" key="3">
    <source>
        <dbReference type="Proteomes" id="UP000051401"/>
    </source>
</evidence>
<evidence type="ECO:0000313" key="4">
    <source>
        <dbReference type="Proteomes" id="UP000325785"/>
    </source>
</evidence>
<sequence length="129" mass="13893">MNSIVFTQFVTPVQGASCLDIPLHRLGADIDAEIGSLEYLLDISGLEDAIDDIGALSELHLAADASREDIDRLLESAVAPLERLLARVRTIPLDGPLAGPAPSDFDAWLRWPGARLEDILATLRHALAT</sequence>
<evidence type="ECO:0000313" key="1">
    <source>
        <dbReference type="EMBL" id="KRS18967.1"/>
    </source>
</evidence>